<dbReference type="Pfam" id="PF12222">
    <property type="entry name" value="PNGaseA"/>
    <property type="match status" value="1"/>
</dbReference>
<protein>
    <submittedName>
        <fullName evidence="4">Peptide-N4-(N-acetyl-beta-glucosaminyl)asparagine amidase A</fullName>
    </submittedName>
</protein>
<dbReference type="InterPro" id="IPR056948">
    <property type="entry name" value="PNGaseA_N"/>
</dbReference>
<sequence>MLGINSDNAFLLLLVLENLAACENVQRKSTLSFLMTVMADNNNTIAGQHSHPTVTSVSEALERARNCAECAQDNAVVDFLESALHTIWAKIQSQPNSYVMSRDEFAIFNYFQSRFQGQQIAIDARKRFWDINSKFIITDSMASTVQSSGLQACGKNSSKAPWENPKGTNRWRGSSPTSASEKLKDTYHWLENGPRNPICLILALSALLGCLFWPTSNLLAIASNRQIEERQLITPGALLKSSPSTEKAPLNVFQVYMPVIAPDSANEGVDITDGSHQTQPNSCQVMLMNHSFGNSYGSPFVGDYTPPPCKFNRVIMNFTATSRGRQFDRLAVMYFNDTEIWRTSTAEPTTNGIIFEYTKDMTAYLSLWSKPQK</sequence>
<accession>N1JE07</accession>
<feature type="region of interest" description="Disordered" evidence="1">
    <location>
        <begin position="152"/>
        <end position="178"/>
    </location>
</feature>
<dbReference type="eggNOG" id="ENOG502QSXK">
    <property type="taxonomic scope" value="Eukaryota"/>
</dbReference>
<dbReference type="PANTHER" id="PTHR31104">
    <property type="entry name" value="PEPTIDE-N4-(N-ACETYL-BETA-GLUCOSAMINYL)ASPARAGINE AMIDASE A PROTEIN"/>
    <property type="match status" value="1"/>
</dbReference>
<keyword evidence="2" id="KW-0732">Signal</keyword>
<reference evidence="4 5" key="1">
    <citation type="journal article" date="2010" name="Science">
        <title>Genome expansion and gene loss in powdery mildew fungi reveal tradeoffs in extreme parasitism.</title>
        <authorList>
            <person name="Spanu P.D."/>
            <person name="Abbott J.C."/>
            <person name="Amselem J."/>
            <person name="Burgis T.A."/>
            <person name="Soanes D.M."/>
            <person name="Stueber K."/>
            <person name="Ver Loren van Themaat E."/>
            <person name="Brown J.K.M."/>
            <person name="Butcher S.A."/>
            <person name="Gurr S.J."/>
            <person name="Lebrun M.-H."/>
            <person name="Ridout C.J."/>
            <person name="Schulze-Lefert P."/>
            <person name="Talbot N.J."/>
            <person name="Ahmadinejad N."/>
            <person name="Ametz C."/>
            <person name="Barton G.R."/>
            <person name="Benjdia M."/>
            <person name="Bidzinski P."/>
            <person name="Bindschedler L.V."/>
            <person name="Both M."/>
            <person name="Brewer M.T."/>
            <person name="Cadle-Davidson L."/>
            <person name="Cadle-Davidson M.M."/>
            <person name="Collemare J."/>
            <person name="Cramer R."/>
            <person name="Frenkel O."/>
            <person name="Godfrey D."/>
            <person name="Harriman J."/>
            <person name="Hoede C."/>
            <person name="King B.C."/>
            <person name="Klages S."/>
            <person name="Kleemann J."/>
            <person name="Knoll D."/>
            <person name="Koti P.S."/>
            <person name="Kreplak J."/>
            <person name="Lopez-Ruiz F.J."/>
            <person name="Lu X."/>
            <person name="Maekawa T."/>
            <person name="Mahanil S."/>
            <person name="Micali C."/>
            <person name="Milgroom M.G."/>
            <person name="Montana G."/>
            <person name="Noir S."/>
            <person name="O'Connell R.J."/>
            <person name="Oberhaensli S."/>
            <person name="Parlange F."/>
            <person name="Pedersen C."/>
            <person name="Quesneville H."/>
            <person name="Reinhardt R."/>
            <person name="Rott M."/>
            <person name="Sacristan S."/>
            <person name="Schmidt S.M."/>
            <person name="Schoen M."/>
            <person name="Skamnioti P."/>
            <person name="Sommer H."/>
            <person name="Stephens A."/>
            <person name="Takahara H."/>
            <person name="Thordal-Christensen H."/>
            <person name="Vigouroux M."/>
            <person name="Wessling R."/>
            <person name="Wicker T."/>
            <person name="Panstruga R."/>
        </authorList>
    </citation>
    <scope>NUCLEOTIDE SEQUENCE [LARGE SCALE GENOMIC DNA]</scope>
    <source>
        <strain evidence="4">DH14</strain>
    </source>
</reference>
<name>N1JE07_BLUG1</name>
<dbReference type="OrthoDB" id="5302289at2759"/>
<evidence type="ECO:0000259" key="3">
    <source>
        <dbReference type="Pfam" id="PF12222"/>
    </source>
</evidence>
<comment type="caution">
    <text evidence="4">The sequence shown here is derived from an EMBL/GenBank/DDBJ whole genome shotgun (WGS) entry which is preliminary data.</text>
</comment>
<organism evidence="4 5">
    <name type="scientific">Blumeria graminis f. sp. hordei (strain DH14)</name>
    <name type="common">Barley powdery mildew</name>
    <name type="synonym">Oidium monilioides f. sp. hordei</name>
    <dbReference type="NCBI Taxonomy" id="546991"/>
    <lineage>
        <taxon>Eukaryota</taxon>
        <taxon>Fungi</taxon>
        <taxon>Dikarya</taxon>
        <taxon>Ascomycota</taxon>
        <taxon>Pezizomycotina</taxon>
        <taxon>Leotiomycetes</taxon>
        <taxon>Erysiphales</taxon>
        <taxon>Erysiphaceae</taxon>
        <taxon>Blumeria</taxon>
        <taxon>Blumeria hordei</taxon>
    </lineage>
</organism>
<dbReference type="InterPro" id="IPR021102">
    <property type="entry name" value="PNGase_A"/>
</dbReference>
<evidence type="ECO:0000313" key="4">
    <source>
        <dbReference type="EMBL" id="CCU78407.1"/>
    </source>
</evidence>
<proteinExistence type="predicted"/>
<evidence type="ECO:0000256" key="2">
    <source>
        <dbReference type="SAM" id="SignalP"/>
    </source>
</evidence>
<gene>
    <name evidence="4" type="ORF">BGHDH14_bgh01281</name>
</gene>
<evidence type="ECO:0000256" key="1">
    <source>
        <dbReference type="SAM" id="MobiDB-lite"/>
    </source>
</evidence>
<feature type="non-terminal residue" evidence="4">
    <location>
        <position position="373"/>
    </location>
</feature>
<feature type="signal peptide" evidence="2">
    <location>
        <begin position="1"/>
        <end position="22"/>
    </location>
</feature>
<dbReference type="AlphaFoldDB" id="N1JE07"/>
<feature type="domain" description="Peptide N-acetyl-beta-D-glucosaminyl asparaginase amidase A N-terminal" evidence="3">
    <location>
        <begin position="278"/>
        <end position="373"/>
    </location>
</feature>
<dbReference type="HOGENOM" id="CLU_795840_0_0_1"/>
<evidence type="ECO:0000313" key="5">
    <source>
        <dbReference type="Proteomes" id="UP000015441"/>
    </source>
</evidence>
<feature type="chain" id="PRO_5004107703" evidence="2">
    <location>
        <begin position="23"/>
        <end position="373"/>
    </location>
</feature>
<dbReference type="EMBL" id="CAUH01004008">
    <property type="protein sequence ID" value="CCU78407.1"/>
    <property type="molecule type" value="Genomic_DNA"/>
</dbReference>
<keyword evidence="5" id="KW-1185">Reference proteome</keyword>
<dbReference type="Proteomes" id="UP000015441">
    <property type="component" value="Unassembled WGS sequence"/>
</dbReference>